<dbReference type="SMART" id="SM00774">
    <property type="entry name" value="WRKY"/>
    <property type="match status" value="2"/>
</dbReference>
<feature type="domain" description="WRKY" evidence="8">
    <location>
        <begin position="437"/>
        <end position="502"/>
    </location>
</feature>
<evidence type="ECO:0000259" key="8">
    <source>
        <dbReference type="PROSITE" id="PS50811"/>
    </source>
</evidence>
<feature type="region of interest" description="Disordered" evidence="7">
    <location>
        <begin position="1"/>
        <end position="26"/>
    </location>
</feature>
<feature type="compositionally biased region" description="Basic and acidic residues" evidence="7">
    <location>
        <begin position="279"/>
        <end position="294"/>
    </location>
</feature>
<dbReference type="SUPFAM" id="SSF118290">
    <property type="entry name" value="WRKY DNA-binding domain"/>
    <property type="match status" value="2"/>
</dbReference>
<proteinExistence type="predicted"/>
<evidence type="ECO:0000256" key="7">
    <source>
        <dbReference type="SAM" id="MobiDB-lite"/>
    </source>
</evidence>
<feature type="compositionally biased region" description="Polar residues" evidence="7">
    <location>
        <begin position="1"/>
        <end position="10"/>
    </location>
</feature>
<sequence>MSTTNPSDADTASPPPTRPTITLPPRPSVEAFFAGAASPGPMTLVSSFFATESATFSQLLAGAMASPLAFSSSSSGDFFSGKDDDGSNRNMGFKQSRPMNLVIARSPVFTVPPGLSPSGFLNSPGFFSPQSPFGMSHQQALAQVTAQAVLAQSHNMHMQPEYQQVSLEPHTEQHVEQPSYTLSEASEQQMVVHVSEPRNTQMETSEISHPDKKYQPASLPIDKPADDGYNWRKYGQKQVKGSEYPRSYYKCTHLNCPVKKKVERAPDGHITEIIYKGQHNHDKPPANKRAKENSDANGNANVQPKSDSNSQGWYGNSNKISESLPDSSVPEPENDLTSTQGALIPWSGTNESEEVGDAGNKEGGDGVEPNPKRRQVFLFGLSRKWPTQGIQLSYTCLEFFMIYGKSVSFRSIEPVVPEVPPSQKTVTEPKIIVQTRSEVDLLDDGYRWRKYGQKVVKGNPHPRSYYKCTSAGCNVRKHVERASTDPKAVITTYEGKHNHDVPAARNSSHNTANNNSMPSKPQAVAPEKHPLLKDMEFGNNDQRPVHLRLKEEQIIV</sequence>
<dbReference type="InterPro" id="IPR036576">
    <property type="entry name" value="WRKY_dom_sf"/>
</dbReference>
<feature type="compositionally biased region" description="Pro residues" evidence="7">
    <location>
        <begin position="13"/>
        <end position="26"/>
    </location>
</feature>
<dbReference type="PANTHER" id="PTHR31221">
    <property type="entry name" value="WRKY TRANSCRIPTION FACTOR PROTEIN 1-RELATED"/>
    <property type="match status" value="1"/>
</dbReference>
<evidence type="ECO:0000256" key="4">
    <source>
        <dbReference type="ARBA" id="ARBA00023125"/>
    </source>
</evidence>
<dbReference type="PANTHER" id="PTHR31221:SF141">
    <property type="entry name" value="WRKY PROTEIN"/>
    <property type="match status" value="1"/>
</dbReference>
<gene>
    <name evidence="9" type="ORF">TSUD_170360</name>
</gene>
<dbReference type="Gene3D" id="2.20.25.80">
    <property type="entry name" value="WRKY domain"/>
    <property type="match status" value="2"/>
</dbReference>
<dbReference type="Pfam" id="PF03106">
    <property type="entry name" value="WRKY"/>
    <property type="match status" value="2"/>
</dbReference>
<keyword evidence="4" id="KW-0238">DNA-binding</keyword>
<reference evidence="10" key="1">
    <citation type="journal article" date="2017" name="Front. Plant Sci.">
        <title>Climate Clever Clovers: New Paradigm to Reduce the Environmental Footprint of Ruminants by Breeding Low Methanogenic Forages Utilizing Haplotype Variation.</title>
        <authorList>
            <person name="Kaur P."/>
            <person name="Appels R."/>
            <person name="Bayer P.E."/>
            <person name="Keeble-Gagnere G."/>
            <person name="Wang J."/>
            <person name="Hirakawa H."/>
            <person name="Shirasawa K."/>
            <person name="Vercoe P."/>
            <person name="Stefanova K."/>
            <person name="Durmic Z."/>
            <person name="Nichols P."/>
            <person name="Revell C."/>
            <person name="Isobe S.N."/>
            <person name="Edwards D."/>
            <person name="Erskine W."/>
        </authorList>
    </citation>
    <scope>NUCLEOTIDE SEQUENCE [LARGE SCALE GENOMIC DNA]</scope>
    <source>
        <strain evidence="10">cv. Daliak</strain>
    </source>
</reference>
<evidence type="ECO:0000256" key="6">
    <source>
        <dbReference type="ARBA" id="ARBA00023242"/>
    </source>
</evidence>
<evidence type="ECO:0000313" key="10">
    <source>
        <dbReference type="Proteomes" id="UP000242715"/>
    </source>
</evidence>
<feature type="compositionally biased region" description="Polar residues" evidence="7">
    <location>
        <begin position="295"/>
        <end position="326"/>
    </location>
</feature>
<keyword evidence="6" id="KW-0539">Nucleus</keyword>
<dbReference type="OrthoDB" id="2021103at2759"/>
<keyword evidence="5" id="KW-0804">Transcription</keyword>
<evidence type="ECO:0000256" key="1">
    <source>
        <dbReference type="ARBA" id="ARBA00004123"/>
    </source>
</evidence>
<dbReference type="FunFam" id="2.20.25.80:FF:000001">
    <property type="entry name" value="WRKY transcription factor 33"/>
    <property type="match status" value="1"/>
</dbReference>
<dbReference type="GO" id="GO:0003700">
    <property type="term" value="F:DNA-binding transcription factor activity"/>
    <property type="evidence" value="ECO:0007669"/>
    <property type="project" value="InterPro"/>
</dbReference>
<keyword evidence="2" id="KW-0677">Repeat</keyword>
<organism evidence="9 10">
    <name type="scientific">Trifolium subterraneum</name>
    <name type="common">Subterranean clover</name>
    <dbReference type="NCBI Taxonomy" id="3900"/>
    <lineage>
        <taxon>Eukaryota</taxon>
        <taxon>Viridiplantae</taxon>
        <taxon>Streptophyta</taxon>
        <taxon>Embryophyta</taxon>
        <taxon>Tracheophyta</taxon>
        <taxon>Spermatophyta</taxon>
        <taxon>Magnoliopsida</taxon>
        <taxon>eudicotyledons</taxon>
        <taxon>Gunneridae</taxon>
        <taxon>Pentapetalae</taxon>
        <taxon>rosids</taxon>
        <taxon>fabids</taxon>
        <taxon>Fabales</taxon>
        <taxon>Fabaceae</taxon>
        <taxon>Papilionoideae</taxon>
        <taxon>50 kb inversion clade</taxon>
        <taxon>NPAAA clade</taxon>
        <taxon>Hologalegina</taxon>
        <taxon>IRL clade</taxon>
        <taxon>Trifolieae</taxon>
        <taxon>Trifolium</taxon>
    </lineage>
</organism>
<comment type="subcellular location">
    <subcellularLocation>
        <location evidence="1">Nucleus</location>
    </subcellularLocation>
</comment>
<feature type="region of interest" description="Disordered" evidence="7">
    <location>
        <begin position="274"/>
        <end position="369"/>
    </location>
</feature>
<protein>
    <recommendedName>
        <fullName evidence="8">WRKY domain-containing protein</fullName>
    </recommendedName>
</protein>
<feature type="compositionally biased region" description="Polar residues" evidence="7">
    <location>
        <begin position="505"/>
        <end position="519"/>
    </location>
</feature>
<feature type="region of interest" description="Disordered" evidence="7">
    <location>
        <begin position="498"/>
        <end position="524"/>
    </location>
</feature>
<dbReference type="GO" id="GO:0005634">
    <property type="term" value="C:nucleus"/>
    <property type="evidence" value="ECO:0007669"/>
    <property type="project" value="UniProtKB-SubCell"/>
</dbReference>
<dbReference type="PROSITE" id="PS50811">
    <property type="entry name" value="WRKY"/>
    <property type="match status" value="2"/>
</dbReference>
<dbReference type="FunFam" id="2.20.25.80:FF:000006">
    <property type="entry name" value="WRKY transcription factor"/>
    <property type="match status" value="1"/>
</dbReference>
<name>A0A2Z6LTF6_TRISU</name>
<evidence type="ECO:0000256" key="5">
    <source>
        <dbReference type="ARBA" id="ARBA00023163"/>
    </source>
</evidence>
<keyword evidence="3" id="KW-0805">Transcription regulation</keyword>
<evidence type="ECO:0000256" key="3">
    <source>
        <dbReference type="ARBA" id="ARBA00023015"/>
    </source>
</evidence>
<accession>A0A2Z6LTF6</accession>
<dbReference type="InterPro" id="IPR044810">
    <property type="entry name" value="WRKY_plant"/>
</dbReference>
<evidence type="ECO:0000256" key="2">
    <source>
        <dbReference type="ARBA" id="ARBA00022737"/>
    </source>
</evidence>
<dbReference type="EMBL" id="DF973205">
    <property type="protein sequence ID" value="GAU19811.1"/>
    <property type="molecule type" value="Genomic_DNA"/>
</dbReference>
<dbReference type="Proteomes" id="UP000242715">
    <property type="component" value="Unassembled WGS sequence"/>
</dbReference>
<feature type="domain" description="WRKY" evidence="8">
    <location>
        <begin position="226"/>
        <end position="284"/>
    </location>
</feature>
<evidence type="ECO:0000313" key="9">
    <source>
        <dbReference type="EMBL" id="GAU19811.1"/>
    </source>
</evidence>
<dbReference type="GO" id="GO:0043565">
    <property type="term" value="F:sequence-specific DNA binding"/>
    <property type="evidence" value="ECO:0007669"/>
    <property type="project" value="InterPro"/>
</dbReference>
<dbReference type="InterPro" id="IPR003657">
    <property type="entry name" value="WRKY_dom"/>
</dbReference>
<keyword evidence="10" id="KW-1185">Reference proteome</keyword>
<dbReference type="AlphaFoldDB" id="A0A2Z6LTF6"/>
<feature type="region of interest" description="Disordered" evidence="7">
    <location>
        <begin position="203"/>
        <end position="230"/>
    </location>
</feature>